<evidence type="ECO:0000313" key="5">
    <source>
        <dbReference type="EMBL" id="PTB91576.1"/>
    </source>
</evidence>
<evidence type="ECO:0000256" key="3">
    <source>
        <dbReference type="ARBA" id="ARBA00022801"/>
    </source>
</evidence>
<feature type="binding site" evidence="4">
    <location>
        <position position="152"/>
    </location>
    <ligand>
        <name>a divalent metal cation</name>
        <dbReference type="ChEBI" id="CHEBI:60240"/>
        <label>2</label>
    </ligand>
</feature>
<reference evidence="5 6" key="1">
    <citation type="submission" date="2018-03" db="EMBL/GenBank/DDBJ databases">
        <title>Cross-interface Injection: A General Nanoliter Liquid Handling Method Applied to Single Cells Genome Amplification Automated Nanoliter Liquid Handling Applied to Single Cell Multiple Displacement Amplification.</title>
        <authorList>
            <person name="Yun J."/>
            <person name="Xu P."/>
            <person name="Xu J."/>
            <person name="Dai X."/>
            <person name="Wang Y."/>
            <person name="Zheng X."/>
            <person name="Cao C."/>
            <person name="Yi Q."/>
            <person name="Zhu Y."/>
            <person name="Wang L."/>
            <person name="Dong Z."/>
            <person name="Huang Y."/>
            <person name="Huang L."/>
            <person name="Du W."/>
        </authorList>
    </citation>
    <scope>NUCLEOTIDE SEQUENCE [LARGE SCALE GENOMIC DNA]</scope>
    <source>
        <strain evidence="5 6">Z-D1-2</strain>
    </source>
</reference>
<keyword evidence="3 5" id="KW-0378">Hydrolase</keyword>
<dbReference type="CDD" id="cd01310">
    <property type="entry name" value="TatD_DNAse"/>
    <property type="match status" value="1"/>
</dbReference>
<comment type="similarity">
    <text evidence="1">Belongs to the metallo-dependent hydrolases superfamily. TatD-type hydrolase family.</text>
</comment>
<feature type="binding site" evidence="4">
    <location>
        <position position="7"/>
    </location>
    <ligand>
        <name>a divalent metal cation</name>
        <dbReference type="ChEBI" id="CHEBI:60240"/>
        <label>1</label>
    </ligand>
</feature>
<dbReference type="Pfam" id="PF01026">
    <property type="entry name" value="TatD_DNase"/>
    <property type="match status" value="1"/>
</dbReference>
<dbReference type="EMBL" id="PYVU01000346">
    <property type="protein sequence ID" value="PTB91576.1"/>
    <property type="molecule type" value="Genomic_DNA"/>
</dbReference>
<dbReference type="PANTHER" id="PTHR46124">
    <property type="entry name" value="D-AMINOACYL-TRNA DEACYLASE"/>
    <property type="match status" value="1"/>
</dbReference>
<evidence type="ECO:0000256" key="2">
    <source>
        <dbReference type="ARBA" id="ARBA00022723"/>
    </source>
</evidence>
<dbReference type="InterPro" id="IPR001130">
    <property type="entry name" value="TatD-like"/>
</dbReference>
<keyword evidence="2 4" id="KW-0479">Metal-binding</keyword>
<dbReference type="PIRSF" id="PIRSF005902">
    <property type="entry name" value="DNase_TatD"/>
    <property type="match status" value="1"/>
</dbReference>
<dbReference type="InterPro" id="IPR015991">
    <property type="entry name" value="TatD/YcfH-like"/>
</dbReference>
<feature type="binding site" evidence="4">
    <location>
        <position position="201"/>
    </location>
    <ligand>
        <name>a divalent metal cation</name>
        <dbReference type="ChEBI" id="CHEBI:60240"/>
        <label>1</label>
    </ligand>
</feature>
<dbReference type="AlphaFoldDB" id="A0A2T4DCL3"/>
<protein>
    <submittedName>
        <fullName evidence="5">Hydrolase TatD</fullName>
    </submittedName>
</protein>
<dbReference type="GO" id="GO:0016788">
    <property type="term" value="F:hydrolase activity, acting on ester bonds"/>
    <property type="evidence" value="ECO:0007669"/>
    <property type="project" value="InterPro"/>
</dbReference>
<dbReference type="Gene3D" id="3.20.20.140">
    <property type="entry name" value="Metal-dependent hydrolases"/>
    <property type="match status" value="1"/>
</dbReference>
<feature type="binding site" evidence="4">
    <location>
        <position position="5"/>
    </location>
    <ligand>
        <name>a divalent metal cation</name>
        <dbReference type="ChEBI" id="CHEBI:60240"/>
        <label>1</label>
    </ligand>
</feature>
<dbReference type="FunFam" id="3.20.20.140:FF:000005">
    <property type="entry name" value="TatD family hydrolase"/>
    <property type="match status" value="1"/>
</dbReference>
<evidence type="ECO:0000256" key="1">
    <source>
        <dbReference type="ARBA" id="ARBA00009275"/>
    </source>
</evidence>
<accession>A0A2T4DCL3</accession>
<gene>
    <name evidence="5" type="ORF">C9994_15295</name>
</gene>
<organism evidence="5 6">
    <name type="scientific">Marivirga lumbricoides</name>
    <dbReference type="NCBI Taxonomy" id="1046115"/>
    <lineage>
        <taxon>Bacteria</taxon>
        <taxon>Pseudomonadati</taxon>
        <taxon>Bacteroidota</taxon>
        <taxon>Cytophagia</taxon>
        <taxon>Cytophagales</taxon>
        <taxon>Marivirgaceae</taxon>
        <taxon>Marivirga</taxon>
    </lineage>
</organism>
<comment type="caution">
    <text evidence="5">The sequence shown here is derived from an EMBL/GenBank/DDBJ whole genome shotgun (WGS) entry which is preliminary data.</text>
</comment>
<dbReference type="NCBIfam" id="TIGR00010">
    <property type="entry name" value="YchF/TatD family DNA exonuclease"/>
    <property type="match status" value="1"/>
</dbReference>
<dbReference type="Proteomes" id="UP000240608">
    <property type="component" value="Unassembled WGS sequence"/>
</dbReference>
<name>A0A2T4DCL3_9BACT</name>
<dbReference type="GO" id="GO:0004536">
    <property type="term" value="F:DNA nuclease activity"/>
    <property type="evidence" value="ECO:0007669"/>
    <property type="project" value="InterPro"/>
</dbReference>
<dbReference type="GO" id="GO:0005829">
    <property type="term" value="C:cytosol"/>
    <property type="evidence" value="ECO:0007669"/>
    <property type="project" value="TreeGrafter"/>
</dbReference>
<feature type="binding site" evidence="4">
    <location>
        <position position="91"/>
    </location>
    <ligand>
        <name>a divalent metal cation</name>
        <dbReference type="ChEBI" id="CHEBI:60240"/>
        <label>1</label>
    </ligand>
</feature>
<dbReference type="GO" id="GO:0046872">
    <property type="term" value="F:metal ion binding"/>
    <property type="evidence" value="ECO:0007669"/>
    <property type="project" value="UniProtKB-KW"/>
</dbReference>
<evidence type="ECO:0000313" key="6">
    <source>
        <dbReference type="Proteomes" id="UP000240608"/>
    </source>
</evidence>
<proteinExistence type="inferred from homology"/>
<evidence type="ECO:0000256" key="4">
    <source>
        <dbReference type="PIRSR" id="PIRSR005902-1"/>
    </source>
</evidence>
<dbReference type="SUPFAM" id="SSF51556">
    <property type="entry name" value="Metallo-dependent hydrolases"/>
    <property type="match status" value="1"/>
</dbReference>
<sequence>MIETHAHLYAKEFDNDRNEMLERALEEGVSKLYMPNIDSESIDSMLEVEEKFPQSVATMGLHPCYVKKDFEKQLYEVENWLSKRKFATVGEIGLDFYWDKTFRVQQEEALKIQIEWAKKYRIPIILHCRDSFQETFEIVKSLHDQNLSGVFHCFTGTAEQAAEVAELGFFVGIGGVVTFKNGGVAEHIPSIDINQIVLETDAPYLAPTPNRGKRNEPAFLKLIAQKIADLKQMPLDDLVEITTNNASKLFK</sequence>
<dbReference type="PANTHER" id="PTHR46124:SF4">
    <property type="entry name" value="HYDROLASE TATD"/>
    <property type="match status" value="1"/>
</dbReference>
<feature type="binding site" evidence="4">
    <location>
        <position position="127"/>
    </location>
    <ligand>
        <name>a divalent metal cation</name>
        <dbReference type="ChEBI" id="CHEBI:60240"/>
        <label>2</label>
    </ligand>
</feature>
<dbReference type="InterPro" id="IPR032466">
    <property type="entry name" value="Metal_Hydrolase"/>
</dbReference>